<dbReference type="AlphaFoldDB" id="A0ABD8AV58"/>
<reference evidence="1 2" key="1">
    <citation type="submission" date="2024-02" db="EMBL/GenBank/DDBJ databases">
        <title>Complete sequences of two Paenibacillus sp. strains and one Lysinibacillus strain isolated from the environment on STAA medium highlight biotechnological potential.</title>
        <authorList>
            <person name="Attere S.A."/>
            <person name="Piche L.C."/>
            <person name="Intertaglia L."/>
            <person name="Lami R."/>
            <person name="Charette S.J."/>
            <person name="Vincent A.T."/>
        </authorList>
    </citation>
    <scope>NUCLEOTIDE SEQUENCE [LARGE SCALE GENOMIC DNA]</scope>
    <source>
        <strain evidence="1 2">Y5S-7</strain>
    </source>
</reference>
<accession>A0ABD8AV58</accession>
<gene>
    <name evidence="1" type="ORF">V6668_04620</name>
</gene>
<protein>
    <submittedName>
        <fullName evidence="1">Uncharacterized protein</fullName>
    </submittedName>
</protein>
<dbReference type="RefSeq" id="WP_179087934.1">
    <property type="nucleotide sequence ID" value="NZ_CP145892.1"/>
</dbReference>
<dbReference type="EMBL" id="CP145892">
    <property type="protein sequence ID" value="WWP21477.1"/>
    <property type="molecule type" value="Genomic_DNA"/>
</dbReference>
<evidence type="ECO:0000313" key="2">
    <source>
        <dbReference type="Proteomes" id="UP001364764"/>
    </source>
</evidence>
<dbReference type="Proteomes" id="UP001364764">
    <property type="component" value="Chromosome"/>
</dbReference>
<dbReference type="GeneID" id="93474723"/>
<name>A0ABD8AV58_PAEAM</name>
<organism evidence="1 2">
    <name type="scientific">Paenibacillus amylolyticus</name>
    <dbReference type="NCBI Taxonomy" id="1451"/>
    <lineage>
        <taxon>Bacteria</taxon>
        <taxon>Bacillati</taxon>
        <taxon>Bacillota</taxon>
        <taxon>Bacilli</taxon>
        <taxon>Bacillales</taxon>
        <taxon>Paenibacillaceae</taxon>
        <taxon>Paenibacillus</taxon>
    </lineage>
</organism>
<proteinExistence type="predicted"/>
<sequence length="49" mass="5490">MLASNQCLEVQAGRYPTDWGTIDRGTTGQTMFLKNTGRLIWLSGPPFEM</sequence>
<evidence type="ECO:0000313" key="1">
    <source>
        <dbReference type="EMBL" id="WWP21477.1"/>
    </source>
</evidence>